<protein>
    <submittedName>
        <fullName evidence="1">Uncharacterized protein</fullName>
    </submittedName>
</protein>
<accession>A0AA40A645</accession>
<organism evidence="1 2">
    <name type="scientific">Lasiosphaeria miniovina</name>
    <dbReference type="NCBI Taxonomy" id="1954250"/>
    <lineage>
        <taxon>Eukaryota</taxon>
        <taxon>Fungi</taxon>
        <taxon>Dikarya</taxon>
        <taxon>Ascomycota</taxon>
        <taxon>Pezizomycotina</taxon>
        <taxon>Sordariomycetes</taxon>
        <taxon>Sordariomycetidae</taxon>
        <taxon>Sordariales</taxon>
        <taxon>Lasiosphaeriaceae</taxon>
        <taxon>Lasiosphaeria</taxon>
    </lineage>
</organism>
<proteinExistence type="predicted"/>
<reference evidence="1" key="1">
    <citation type="submission" date="2023-06" db="EMBL/GenBank/DDBJ databases">
        <title>Genome-scale phylogeny and comparative genomics of the fungal order Sordariales.</title>
        <authorList>
            <consortium name="Lawrence Berkeley National Laboratory"/>
            <person name="Hensen N."/>
            <person name="Bonometti L."/>
            <person name="Westerberg I."/>
            <person name="Brannstrom I.O."/>
            <person name="Guillou S."/>
            <person name="Cros-Aarteil S."/>
            <person name="Calhoun S."/>
            <person name="Haridas S."/>
            <person name="Kuo A."/>
            <person name="Mondo S."/>
            <person name="Pangilinan J."/>
            <person name="Riley R."/>
            <person name="LaButti K."/>
            <person name="Andreopoulos B."/>
            <person name="Lipzen A."/>
            <person name="Chen C."/>
            <person name="Yanf M."/>
            <person name="Daum C."/>
            <person name="Ng V."/>
            <person name="Clum A."/>
            <person name="Steindorff A."/>
            <person name="Ohm R."/>
            <person name="Martin F."/>
            <person name="Silar P."/>
            <person name="Natvig D."/>
            <person name="Lalanne C."/>
            <person name="Gautier V."/>
            <person name="Ament-velasquez S.L."/>
            <person name="Kruys A."/>
            <person name="Hutchinson M.I."/>
            <person name="Powell A.J."/>
            <person name="Barry K."/>
            <person name="Miller A.N."/>
            <person name="Grigoriev I.V."/>
            <person name="Debuchy R."/>
            <person name="Gladieux P."/>
            <person name="Thoren M.H."/>
            <person name="Johannesson H."/>
        </authorList>
    </citation>
    <scope>NUCLEOTIDE SEQUENCE</scope>
    <source>
        <strain evidence="1">SMH2392-1A</strain>
    </source>
</reference>
<dbReference type="AlphaFoldDB" id="A0AA40A645"/>
<dbReference type="EMBL" id="JAUIRO010000006">
    <property type="protein sequence ID" value="KAK0710006.1"/>
    <property type="molecule type" value="Genomic_DNA"/>
</dbReference>
<keyword evidence="2" id="KW-1185">Reference proteome</keyword>
<dbReference type="Proteomes" id="UP001172101">
    <property type="component" value="Unassembled WGS sequence"/>
</dbReference>
<gene>
    <name evidence="1" type="ORF">B0T26DRAFT_430440</name>
</gene>
<evidence type="ECO:0000313" key="1">
    <source>
        <dbReference type="EMBL" id="KAK0710006.1"/>
    </source>
</evidence>
<comment type="caution">
    <text evidence="1">The sequence shown here is derived from an EMBL/GenBank/DDBJ whole genome shotgun (WGS) entry which is preliminary data.</text>
</comment>
<name>A0AA40A645_9PEZI</name>
<dbReference type="RefSeq" id="XP_060293310.1">
    <property type="nucleotide sequence ID" value="XM_060434965.1"/>
</dbReference>
<evidence type="ECO:0000313" key="2">
    <source>
        <dbReference type="Proteomes" id="UP001172101"/>
    </source>
</evidence>
<dbReference type="GeneID" id="85318235"/>
<sequence length="227" mass="24311">MANTSDYQRFFMAGNEQNDTQEPPSFTKPIDYQYYEASNIEAPYNGSIDPRCVLVKGPCYRHPGQLELAHLQSGALPSHNVSYGNASEMMADSMQPGYITSGPWVSGSIAQPFLAVPAPQAVGTGMNDIVYLAQPLGHEDCVVDLNALGSPFDPTIPTRENSGQSYSTGFTGSNPPTPGFIPPHGPPSPITQWPMTSLAQSGDNYFFQSGGGQYRAAGFGGVYGQFL</sequence>